<proteinExistence type="predicted"/>
<dbReference type="Proteomes" id="UP000499080">
    <property type="component" value="Unassembled WGS sequence"/>
</dbReference>
<gene>
    <name evidence="1" type="ORF">AVEN_142877_1</name>
</gene>
<reference evidence="1 2" key="1">
    <citation type="journal article" date="2019" name="Sci. Rep.">
        <title>Orb-weaving spider Araneus ventricosus genome elucidates the spidroin gene catalogue.</title>
        <authorList>
            <person name="Kono N."/>
            <person name="Nakamura H."/>
            <person name="Ohtoshi R."/>
            <person name="Moran D.A.P."/>
            <person name="Shinohara A."/>
            <person name="Yoshida Y."/>
            <person name="Fujiwara M."/>
            <person name="Mori M."/>
            <person name="Tomita M."/>
            <person name="Arakawa K."/>
        </authorList>
    </citation>
    <scope>NUCLEOTIDE SEQUENCE [LARGE SCALE GENOMIC DNA]</scope>
</reference>
<evidence type="ECO:0000313" key="1">
    <source>
        <dbReference type="EMBL" id="GBN31971.1"/>
    </source>
</evidence>
<dbReference type="AlphaFoldDB" id="A0A4Y2MXS4"/>
<organism evidence="1 2">
    <name type="scientific">Araneus ventricosus</name>
    <name type="common">Orbweaver spider</name>
    <name type="synonym">Epeira ventricosa</name>
    <dbReference type="NCBI Taxonomy" id="182803"/>
    <lineage>
        <taxon>Eukaryota</taxon>
        <taxon>Metazoa</taxon>
        <taxon>Ecdysozoa</taxon>
        <taxon>Arthropoda</taxon>
        <taxon>Chelicerata</taxon>
        <taxon>Arachnida</taxon>
        <taxon>Araneae</taxon>
        <taxon>Araneomorphae</taxon>
        <taxon>Entelegynae</taxon>
        <taxon>Araneoidea</taxon>
        <taxon>Araneidae</taxon>
        <taxon>Araneus</taxon>
    </lineage>
</organism>
<accession>A0A4Y2MXS4</accession>
<dbReference type="OrthoDB" id="6468801at2759"/>
<sequence length="99" mass="11425">MKNSRHSIRFSTTHPLPLTSTCFLARYSNFGHRNSFLATFEKIKNLALATVPDKRRLGDINTWLCQGRSWPPNRYCWKLQLLSDDDVEIGENGRLQDAS</sequence>
<dbReference type="EMBL" id="BGPR01008166">
    <property type="protein sequence ID" value="GBN31971.1"/>
    <property type="molecule type" value="Genomic_DNA"/>
</dbReference>
<evidence type="ECO:0000313" key="2">
    <source>
        <dbReference type="Proteomes" id="UP000499080"/>
    </source>
</evidence>
<protein>
    <submittedName>
        <fullName evidence="1">Uncharacterized protein</fullName>
    </submittedName>
</protein>
<name>A0A4Y2MXS4_ARAVE</name>
<keyword evidence="2" id="KW-1185">Reference proteome</keyword>
<comment type="caution">
    <text evidence="1">The sequence shown here is derived from an EMBL/GenBank/DDBJ whole genome shotgun (WGS) entry which is preliminary data.</text>
</comment>